<organism evidence="15 16">
    <name type="scientific">Salibacterium qingdaonense</name>
    <dbReference type="NCBI Taxonomy" id="266892"/>
    <lineage>
        <taxon>Bacteria</taxon>
        <taxon>Bacillati</taxon>
        <taxon>Bacillota</taxon>
        <taxon>Bacilli</taxon>
        <taxon>Bacillales</taxon>
        <taxon>Bacillaceae</taxon>
    </lineage>
</organism>
<dbReference type="EC" id="1.14.13.59" evidence="4"/>
<keyword evidence="8" id="KW-0521">NADP</keyword>
<evidence type="ECO:0000256" key="12">
    <source>
        <dbReference type="ARBA" id="ARBA00032493"/>
    </source>
</evidence>
<evidence type="ECO:0000313" key="15">
    <source>
        <dbReference type="EMBL" id="SFM03811.1"/>
    </source>
</evidence>
<evidence type="ECO:0000256" key="9">
    <source>
        <dbReference type="ARBA" id="ARBA00023002"/>
    </source>
</evidence>
<evidence type="ECO:0000313" key="16">
    <source>
        <dbReference type="Proteomes" id="UP000199668"/>
    </source>
</evidence>
<keyword evidence="7" id="KW-0274">FAD</keyword>
<evidence type="ECO:0000256" key="4">
    <source>
        <dbReference type="ARBA" id="ARBA00013076"/>
    </source>
</evidence>
<evidence type="ECO:0000256" key="10">
    <source>
        <dbReference type="ARBA" id="ARBA00029939"/>
    </source>
</evidence>
<accession>A0A1I4MKN5</accession>
<evidence type="ECO:0000256" key="7">
    <source>
        <dbReference type="ARBA" id="ARBA00022827"/>
    </source>
</evidence>
<sequence length="442" mass="51166">MTGGKEDKNMAGSNKYDIIGVGIGPFNLGMAALTEPLDDVRALFFEQHPSFEWHPGMLLEGTVLNSPFLADLVTFADPTSPYSIINYLHKKNRLYQFFFYKDLHIPRREYNAYGKWVASQLDSLRFGCRVEDVREDDGCYQVSVRDTKTNDTYTYYARHVVVGTGSTPQLPPAVNPRTDDHVYHSSEYAMRKASLKHTDTITVVGSGQSAAEIFHDLLQDQKHYGYYLTWLTRSPEFFQSESAKLAREVFSPDYVSYFRTLDYETRLSALPELDKGRKGIEQKTLMNIYELLYHRSVEREDPRVTLQPMTEVTGMEEKGGRYALTCRQWQKEETFVHRTDKAVFATGYTPNVPQWIYDFGSQIKWEDDKRYQVSDTYRLVFGDDRCHHIYVLTNLDHSHGTAATNLALSVMRNQTIINDICGYEVYPVQQDTIFQRFYEDPQ</sequence>
<evidence type="ECO:0000256" key="11">
    <source>
        <dbReference type="ARBA" id="ARBA00031158"/>
    </source>
</evidence>
<evidence type="ECO:0000256" key="1">
    <source>
        <dbReference type="ARBA" id="ARBA00001974"/>
    </source>
</evidence>
<keyword evidence="16" id="KW-1185">Reference proteome</keyword>
<evidence type="ECO:0000256" key="3">
    <source>
        <dbReference type="ARBA" id="ARBA00007588"/>
    </source>
</evidence>
<proteinExistence type="inferred from homology"/>
<evidence type="ECO:0000256" key="14">
    <source>
        <dbReference type="ARBA" id="ARBA00048407"/>
    </source>
</evidence>
<reference evidence="15 16" key="1">
    <citation type="submission" date="2016-10" db="EMBL/GenBank/DDBJ databases">
        <authorList>
            <person name="de Groot N.N."/>
        </authorList>
    </citation>
    <scope>NUCLEOTIDE SEQUENCE [LARGE SCALE GENOMIC DNA]</scope>
    <source>
        <strain evidence="15 16">CGMCC 1.6134</strain>
    </source>
</reference>
<protein>
    <recommendedName>
        <fullName evidence="5">L-lysine N6-monooxygenase MbtG</fullName>
        <ecNumber evidence="4">1.14.13.59</ecNumber>
    </recommendedName>
    <alternativeName>
        <fullName evidence="13">Lysine 6-N-hydroxylase</fullName>
    </alternativeName>
    <alternativeName>
        <fullName evidence="12">Lysine N6-hydroxylase</fullName>
    </alternativeName>
    <alternativeName>
        <fullName evidence="10">Lysine-N-oxygenase</fullName>
    </alternativeName>
    <alternativeName>
        <fullName evidence="11">Mycobactin synthase protein G</fullName>
    </alternativeName>
</protein>
<evidence type="ECO:0000256" key="2">
    <source>
        <dbReference type="ARBA" id="ARBA00004924"/>
    </source>
</evidence>
<name>A0A1I4MKN5_9BACI</name>
<dbReference type="EMBL" id="FOTY01000012">
    <property type="protein sequence ID" value="SFM03811.1"/>
    <property type="molecule type" value="Genomic_DNA"/>
</dbReference>
<comment type="cofactor">
    <cofactor evidence="1">
        <name>FAD</name>
        <dbReference type="ChEBI" id="CHEBI:57692"/>
    </cofactor>
</comment>
<evidence type="ECO:0000256" key="5">
    <source>
        <dbReference type="ARBA" id="ARBA00016406"/>
    </source>
</evidence>
<keyword evidence="6" id="KW-0285">Flavoprotein</keyword>
<dbReference type="Pfam" id="PF13434">
    <property type="entry name" value="Lys_Orn_oxgnase"/>
    <property type="match status" value="1"/>
</dbReference>
<dbReference type="AlphaFoldDB" id="A0A1I4MKN5"/>
<evidence type="ECO:0000256" key="8">
    <source>
        <dbReference type="ARBA" id="ARBA00022857"/>
    </source>
</evidence>
<dbReference type="PANTHER" id="PTHR42802:SF1">
    <property type="entry name" value="L-ORNITHINE N(5)-MONOOXYGENASE"/>
    <property type="match status" value="1"/>
</dbReference>
<dbReference type="InterPro" id="IPR025700">
    <property type="entry name" value="Lys/Orn_oxygenase"/>
</dbReference>
<comment type="catalytic activity">
    <reaction evidence="14">
        <text>L-lysine + NADPH + O2 = N(6)-hydroxy-L-lysine + NADP(+) + H2O</text>
        <dbReference type="Rhea" id="RHEA:23228"/>
        <dbReference type="ChEBI" id="CHEBI:15377"/>
        <dbReference type="ChEBI" id="CHEBI:15379"/>
        <dbReference type="ChEBI" id="CHEBI:32551"/>
        <dbReference type="ChEBI" id="CHEBI:57783"/>
        <dbReference type="ChEBI" id="CHEBI:57820"/>
        <dbReference type="ChEBI" id="CHEBI:58349"/>
        <dbReference type="EC" id="1.14.13.59"/>
    </reaction>
</comment>
<dbReference type="PANTHER" id="PTHR42802">
    <property type="entry name" value="MONOOXYGENASE"/>
    <property type="match status" value="1"/>
</dbReference>
<dbReference type="GO" id="GO:0047091">
    <property type="term" value="F:L-lysine 6-monooxygenase (NADPH) activity"/>
    <property type="evidence" value="ECO:0007669"/>
    <property type="project" value="UniProtKB-EC"/>
</dbReference>
<dbReference type="Gene3D" id="3.50.50.60">
    <property type="entry name" value="FAD/NAD(P)-binding domain"/>
    <property type="match status" value="1"/>
</dbReference>
<evidence type="ECO:0000256" key="6">
    <source>
        <dbReference type="ARBA" id="ARBA00022630"/>
    </source>
</evidence>
<keyword evidence="9" id="KW-0560">Oxidoreductase</keyword>
<comment type="pathway">
    <text evidence="2">Siderophore biosynthesis.</text>
</comment>
<dbReference type="InterPro" id="IPR036188">
    <property type="entry name" value="FAD/NAD-bd_sf"/>
</dbReference>
<gene>
    <name evidence="15" type="ORF">SAMN04488054_11251</name>
</gene>
<dbReference type="STRING" id="266892.SAMN04488054_11251"/>
<dbReference type="RefSeq" id="WP_245736937.1">
    <property type="nucleotide sequence ID" value="NZ_FOTY01000012.1"/>
</dbReference>
<comment type="similarity">
    <text evidence="3">Belongs to the lysine N(6)-hydroxylase/L-ornithine N(5)-oxygenase family.</text>
</comment>
<dbReference type="SUPFAM" id="SSF51905">
    <property type="entry name" value="FAD/NAD(P)-binding domain"/>
    <property type="match status" value="2"/>
</dbReference>
<evidence type="ECO:0000256" key="13">
    <source>
        <dbReference type="ARBA" id="ARBA00032738"/>
    </source>
</evidence>
<dbReference type="Proteomes" id="UP000199668">
    <property type="component" value="Unassembled WGS sequence"/>
</dbReference>